<keyword evidence="7 10" id="KW-0238">DNA-binding</keyword>
<dbReference type="EC" id="3.1.-.-" evidence="10"/>
<dbReference type="InterPro" id="IPR002729">
    <property type="entry name" value="CRISPR-assoc_Cas1"/>
</dbReference>
<organism evidence="11 12">
    <name type="scientific">Candidatus Thermodesulfobacterium syntrophicum</name>
    <dbReference type="NCBI Taxonomy" id="3060442"/>
    <lineage>
        <taxon>Bacteria</taxon>
        <taxon>Pseudomonadati</taxon>
        <taxon>Thermodesulfobacteriota</taxon>
        <taxon>Thermodesulfobacteria</taxon>
        <taxon>Thermodesulfobacteriales</taxon>
        <taxon>Thermodesulfobacteriaceae</taxon>
        <taxon>Thermodesulfobacterium</taxon>
    </lineage>
</organism>
<comment type="cofactor">
    <cofactor evidence="10">
        <name>Mg(2+)</name>
        <dbReference type="ChEBI" id="CHEBI:18420"/>
    </cofactor>
    <cofactor evidence="10">
        <name>Mn(2+)</name>
        <dbReference type="ChEBI" id="CHEBI:29035"/>
    </cofactor>
</comment>
<feature type="binding site" evidence="10">
    <location>
        <position position="208"/>
    </location>
    <ligand>
        <name>Mn(2+)</name>
        <dbReference type="ChEBI" id="CHEBI:29035"/>
    </ligand>
</feature>
<evidence type="ECO:0000256" key="6">
    <source>
        <dbReference type="ARBA" id="ARBA00023118"/>
    </source>
</evidence>
<dbReference type="PANTHER" id="PTHR34353:SF2">
    <property type="entry name" value="CRISPR-ASSOCIATED ENDONUCLEASE CAS1 1"/>
    <property type="match status" value="1"/>
</dbReference>
<evidence type="ECO:0000256" key="4">
    <source>
        <dbReference type="ARBA" id="ARBA00022801"/>
    </source>
</evidence>
<dbReference type="GO" id="GO:0004519">
    <property type="term" value="F:endonuclease activity"/>
    <property type="evidence" value="ECO:0007669"/>
    <property type="project" value="UniProtKB-UniRule"/>
</dbReference>
<dbReference type="GO" id="GO:0046872">
    <property type="term" value="F:metal ion binding"/>
    <property type="evidence" value="ECO:0007669"/>
    <property type="project" value="UniProtKB-UniRule"/>
</dbReference>
<keyword evidence="2 10" id="KW-0479">Metal-binding</keyword>
<protein>
    <recommendedName>
        <fullName evidence="10">CRISPR-associated endonuclease Cas1</fullName>
        <ecNumber evidence="10">3.1.-.-</ecNumber>
    </recommendedName>
</protein>
<dbReference type="EMBL" id="JAPHEG010000004">
    <property type="protein sequence ID" value="MDF2953724.1"/>
    <property type="molecule type" value="Genomic_DNA"/>
</dbReference>
<evidence type="ECO:0000256" key="2">
    <source>
        <dbReference type="ARBA" id="ARBA00022723"/>
    </source>
</evidence>
<keyword evidence="6 10" id="KW-0051">Antiviral defense</keyword>
<evidence type="ECO:0000313" key="11">
    <source>
        <dbReference type="EMBL" id="MDF2953724.1"/>
    </source>
</evidence>
<keyword evidence="5 10" id="KW-0460">Magnesium</keyword>
<evidence type="ECO:0000256" key="3">
    <source>
        <dbReference type="ARBA" id="ARBA00022759"/>
    </source>
</evidence>
<gene>
    <name evidence="10" type="primary">cas1</name>
    <name evidence="11" type="ORF">OD816_000969</name>
</gene>
<evidence type="ECO:0000313" key="12">
    <source>
        <dbReference type="Proteomes" id="UP001144110"/>
    </source>
</evidence>
<comment type="caution">
    <text evidence="11">The sequence shown here is derived from an EMBL/GenBank/DDBJ whole genome shotgun (WGS) entry which is preliminary data.</text>
</comment>
<evidence type="ECO:0000256" key="9">
    <source>
        <dbReference type="ARBA" id="ARBA00038592"/>
    </source>
</evidence>
<reference evidence="11" key="1">
    <citation type="submission" date="2022-11" db="EMBL/GenBank/DDBJ databases">
        <title>Candidatus Alkanophaga archaea from heated hydrothermal vent sediment oxidize petroleum alkanes.</title>
        <authorList>
            <person name="Zehnle H."/>
            <person name="Laso-Perez R."/>
            <person name="Lipp J."/>
            <person name="Teske A."/>
            <person name="Wegener G."/>
        </authorList>
    </citation>
    <scope>NUCLEOTIDE SEQUENCE</scope>
    <source>
        <strain evidence="11">MCA70</strain>
    </source>
</reference>
<dbReference type="AlphaFoldDB" id="A0AAE3TE85"/>
<dbReference type="PANTHER" id="PTHR34353">
    <property type="entry name" value="CRISPR-ASSOCIATED ENDONUCLEASE CAS1 1"/>
    <property type="match status" value="1"/>
</dbReference>
<dbReference type="GO" id="GO:0003677">
    <property type="term" value="F:DNA binding"/>
    <property type="evidence" value="ECO:0007669"/>
    <property type="project" value="UniProtKB-KW"/>
</dbReference>
<proteinExistence type="inferred from homology"/>
<dbReference type="GO" id="GO:0016787">
    <property type="term" value="F:hydrolase activity"/>
    <property type="evidence" value="ECO:0007669"/>
    <property type="project" value="UniProtKB-KW"/>
</dbReference>
<feature type="binding site" evidence="10">
    <location>
        <position position="142"/>
    </location>
    <ligand>
        <name>Mn(2+)</name>
        <dbReference type="ChEBI" id="CHEBI:29035"/>
    </ligand>
</feature>
<dbReference type="GO" id="GO:0051607">
    <property type="term" value="P:defense response to virus"/>
    <property type="evidence" value="ECO:0007669"/>
    <property type="project" value="UniProtKB-UniRule"/>
</dbReference>
<dbReference type="InterPro" id="IPR042211">
    <property type="entry name" value="CRISPR-assoc_Cas1_N"/>
</dbReference>
<dbReference type="CDD" id="cd09634">
    <property type="entry name" value="Cas1_I-II-III"/>
    <property type="match status" value="1"/>
</dbReference>
<dbReference type="Proteomes" id="UP001144110">
    <property type="component" value="Unassembled WGS sequence"/>
</dbReference>
<accession>A0AAE3TE85</accession>
<keyword evidence="3 10" id="KW-0255">Endonuclease</keyword>
<comment type="similarity">
    <text evidence="10">Belongs to the CRISPR-associated endonuclease Cas1 family.</text>
</comment>
<dbReference type="GO" id="GO:0043571">
    <property type="term" value="P:maintenance of CRISPR repeat elements"/>
    <property type="evidence" value="ECO:0007669"/>
    <property type="project" value="UniProtKB-UniRule"/>
</dbReference>
<dbReference type="Pfam" id="PF01867">
    <property type="entry name" value="Cas_Cas1"/>
    <property type="match status" value="1"/>
</dbReference>
<dbReference type="HAMAP" id="MF_01470">
    <property type="entry name" value="Cas1"/>
    <property type="match status" value="1"/>
</dbReference>
<evidence type="ECO:0000256" key="5">
    <source>
        <dbReference type="ARBA" id="ARBA00022842"/>
    </source>
</evidence>
<evidence type="ECO:0000256" key="8">
    <source>
        <dbReference type="ARBA" id="ARBA00023211"/>
    </source>
</evidence>
<comment type="subunit">
    <text evidence="9 10">Homodimer, forms a heterotetramer with a Cas2 homodimer.</text>
</comment>
<dbReference type="NCBIfam" id="TIGR00287">
    <property type="entry name" value="cas1"/>
    <property type="match status" value="1"/>
</dbReference>
<keyword evidence="1 10" id="KW-0540">Nuclease</keyword>
<evidence type="ECO:0000256" key="7">
    <source>
        <dbReference type="ARBA" id="ARBA00023125"/>
    </source>
</evidence>
<name>A0AAE3TE85_9BACT</name>
<evidence type="ECO:0000256" key="1">
    <source>
        <dbReference type="ARBA" id="ARBA00022722"/>
    </source>
</evidence>
<evidence type="ECO:0000256" key="10">
    <source>
        <dbReference type="HAMAP-Rule" id="MF_01470"/>
    </source>
</evidence>
<dbReference type="InterPro" id="IPR042206">
    <property type="entry name" value="CRISPR-assoc_Cas1_C"/>
</dbReference>
<keyword evidence="8 10" id="KW-0464">Manganese</keyword>
<sequence length="291" mass="33941">MKQTVIIYNNYVEISRKSERLFIKTAHTKNSFPLSNIDGILIFGKAKLTSDAISLCMKRQIPILLLNIYGRVKAQILPPINSETMRKRLKQVGLYFLKRLDIAKYIVKRKCLEIEYVFDIDLDYFKIKVESASNYAVLLGLEGQVSKMMFQKFEEMINLTSFTFRERNYHPPKDEVNALLSFVYTLGYNLSTALILLKGFDPYVSFLHSKRGAHAAFSSDLMEIIRPKLTHFCGEILLNKLITKNDFIKKGNYIMLKKPTISKILTEFNEIKKDLLELLKEFFIELEKFEF</sequence>
<dbReference type="Gene3D" id="3.100.10.20">
    <property type="entry name" value="CRISPR-associated endonuclease Cas1, N-terminal domain"/>
    <property type="match status" value="1"/>
</dbReference>
<dbReference type="Gene3D" id="1.20.120.920">
    <property type="entry name" value="CRISPR-associated endonuclease Cas1, C-terminal domain"/>
    <property type="match status" value="1"/>
</dbReference>
<keyword evidence="4 10" id="KW-0378">Hydrolase</keyword>
<feature type="binding site" evidence="10">
    <location>
        <position position="223"/>
    </location>
    <ligand>
        <name>Mn(2+)</name>
        <dbReference type="ChEBI" id="CHEBI:29035"/>
    </ligand>
</feature>
<dbReference type="InterPro" id="IPR050646">
    <property type="entry name" value="Cas1"/>
</dbReference>
<comment type="function">
    <text evidence="10">CRISPR (clustered regularly interspaced short palindromic repeat), is an adaptive immune system that provides protection against mobile genetic elements (viruses, transposable elements and conjugative plasmids). CRISPR clusters contain spacers, sequences complementary to antecedent mobile elements, and target invading nucleic acids. CRISPR clusters are transcribed and processed into CRISPR RNA (crRNA). Acts as a dsDNA endonuclease. Involved in the integration of spacer DNA into the CRISPR cassette.</text>
</comment>